<keyword evidence="5" id="KW-1185">Reference proteome</keyword>
<organism evidence="4 5">
    <name type="scientific">Prauserella muralis</name>
    <dbReference type="NCBI Taxonomy" id="588067"/>
    <lineage>
        <taxon>Bacteria</taxon>
        <taxon>Bacillati</taxon>
        <taxon>Actinomycetota</taxon>
        <taxon>Actinomycetes</taxon>
        <taxon>Pseudonocardiales</taxon>
        <taxon>Pseudonocardiaceae</taxon>
        <taxon>Prauserella</taxon>
    </lineage>
</organism>
<keyword evidence="2" id="KW-0472">Membrane</keyword>
<feature type="transmembrane region" description="Helical" evidence="2">
    <location>
        <begin position="206"/>
        <end position="224"/>
    </location>
</feature>
<dbReference type="Proteomes" id="UP000249915">
    <property type="component" value="Unassembled WGS sequence"/>
</dbReference>
<evidence type="ECO:0000256" key="1">
    <source>
        <dbReference type="ARBA" id="ARBA00007362"/>
    </source>
</evidence>
<feature type="transmembrane region" description="Helical" evidence="2">
    <location>
        <begin position="97"/>
        <end position="117"/>
    </location>
</feature>
<comment type="similarity">
    <text evidence="1">Belongs to the EamA transporter family.</text>
</comment>
<dbReference type="InterPro" id="IPR037185">
    <property type="entry name" value="EmrE-like"/>
</dbReference>
<evidence type="ECO:0000256" key="2">
    <source>
        <dbReference type="SAM" id="Phobius"/>
    </source>
</evidence>
<evidence type="ECO:0000313" key="5">
    <source>
        <dbReference type="Proteomes" id="UP000249915"/>
    </source>
</evidence>
<comment type="caution">
    <text evidence="4">The sequence shown here is derived from an EMBL/GenBank/DDBJ whole genome shotgun (WGS) entry which is preliminary data.</text>
</comment>
<dbReference type="GO" id="GO:0016020">
    <property type="term" value="C:membrane"/>
    <property type="evidence" value="ECO:0007669"/>
    <property type="project" value="InterPro"/>
</dbReference>
<dbReference type="InterPro" id="IPR000620">
    <property type="entry name" value="EamA_dom"/>
</dbReference>
<feature type="domain" description="EamA" evidence="3">
    <location>
        <begin position="148"/>
        <end position="277"/>
    </location>
</feature>
<dbReference type="AlphaFoldDB" id="A0A2V4B2H1"/>
<feature type="transmembrane region" description="Helical" evidence="2">
    <location>
        <begin position="178"/>
        <end position="200"/>
    </location>
</feature>
<gene>
    <name evidence="4" type="ORF">BAY60_17565</name>
</gene>
<keyword evidence="2" id="KW-0812">Transmembrane</keyword>
<feature type="transmembrane region" description="Helical" evidence="2">
    <location>
        <begin position="236"/>
        <end position="256"/>
    </location>
</feature>
<feature type="transmembrane region" description="Helical" evidence="2">
    <location>
        <begin position="44"/>
        <end position="60"/>
    </location>
</feature>
<keyword evidence="2" id="KW-1133">Transmembrane helix</keyword>
<dbReference type="PANTHER" id="PTHR22911">
    <property type="entry name" value="ACYL-MALONYL CONDENSING ENZYME-RELATED"/>
    <property type="match status" value="1"/>
</dbReference>
<feature type="transmembrane region" description="Helical" evidence="2">
    <location>
        <begin position="72"/>
        <end position="91"/>
    </location>
</feature>
<dbReference type="Pfam" id="PF00892">
    <property type="entry name" value="EamA"/>
    <property type="match status" value="1"/>
</dbReference>
<protein>
    <submittedName>
        <fullName evidence="4">Multidrug DMT transporter permease</fullName>
    </submittedName>
</protein>
<feature type="transmembrane region" description="Helical" evidence="2">
    <location>
        <begin position="12"/>
        <end position="38"/>
    </location>
</feature>
<proteinExistence type="inferred from homology"/>
<feature type="transmembrane region" description="Helical" evidence="2">
    <location>
        <begin position="124"/>
        <end position="142"/>
    </location>
</feature>
<dbReference type="SUPFAM" id="SSF103481">
    <property type="entry name" value="Multidrug resistance efflux transporter EmrE"/>
    <property type="match status" value="2"/>
</dbReference>
<dbReference type="EMBL" id="MASW01000002">
    <property type="protein sequence ID" value="PXY28471.1"/>
    <property type="molecule type" value="Genomic_DNA"/>
</dbReference>
<evidence type="ECO:0000259" key="3">
    <source>
        <dbReference type="Pfam" id="PF00892"/>
    </source>
</evidence>
<evidence type="ECO:0000313" key="4">
    <source>
        <dbReference type="EMBL" id="PXY28471.1"/>
    </source>
</evidence>
<dbReference type="PANTHER" id="PTHR22911:SF79">
    <property type="entry name" value="MOBA-LIKE NTP TRANSFERASE DOMAIN-CONTAINING PROTEIN"/>
    <property type="match status" value="1"/>
</dbReference>
<sequence length="287" mass="29346">MDVAVPKRRVDAVPAPVLFVLSGISMYVGAAIAVWLFAAAAPSGVAWLRCLGAALILLAWRRPGRAAWRGRPLLLAGAFGVVTAGMNVVFYEAIARLPLGTVVAIEFAGPVTVAAFGSRGRRDIAALVLVAAGVVCIADVQLRGSPAGVAFAVAAAAAWAGYIVLGRRVALGGNGIDSLAVGFAVATVLLSPLALGTGQVWGSPRLLALGIGVGLLATVVPYVLDQVVLRRVGQARFALLLALLPVTATVIGVLVLRQVPTVPEGLGILAVVAGVALRSREQTREPH</sequence>
<name>A0A2V4B2H1_9PSEU</name>
<feature type="transmembrane region" description="Helical" evidence="2">
    <location>
        <begin position="148"/>
        <end position="166"/>
    </location>
</feature>
<accession>A0A2V4B2H1</accession>
<reference evidence="4 5" key="1">
    <citation type="submission" date="2016-07" db="EMBL/GenBank/DDBJ databases">
        <title>Draft genome sequence of Prauserella muralis DSM 45305, isolated from a mould-covered wall in an indoor environment.</title>
        <authorList>
            <person name="Ruckert C."/>
            <person name="Albersmeier A."/>
            <person name="Jiang C.-L."/>
            <person name="Jiang Y."/>
            <person name="Kalinowski J."/>
            <person name="Schneider O."/>
            <person name="Winkler A."/>
            <person name="Zotchev S.B."/>
        </authorList>
    </citation>
    <scope>NUCLEOTIDE SEQUENCE [LARGE SCALE GENOMIC DNA]</scope>
    <source>
        <strain evidence="4 5">DSM 45305</strain>
    </source>
</reference>
<dbReference type="OrthoDB" id="9815120at2"/>